<sequence length="184" mass="19614">MYPSQNLGISFVCTASIYTQVDARAARTGPLALPTRVGVALRADDKPGVPRTRWILYEAFVAAVLVRVGGLGWRVRVGRSSLRHLIVVVLAVVVVIVVIVVTLVAVAVAVVVVVVVVVFLVDLSLLHFHVYVRVRVRVRGRERAERQRNAARGCLTGTLGRGELRAGVAGRGGGHGGGGRTLGR</sequence>
<evidence type="ECO:0000313" key="3">
    <source>
        <dbReference type="Proteomes" id="UP000481861"/>
    </source>
</evidence>
<accession>A0A7C8HYT4</accession>
<proteinExistence type="predicted"/>
<organism evidence="2 3">
    <name type="scientific">Massariosphaeria phaeospora</name>
    <dbReference type="NCBI Taxonomy" id="100035"/>
    <lineage>
        <taxon>Eukaryota</taxon>
        <taxon>Fungi</taxon>
        <taxon>Dikarya</taxon>
        <taxon>Ascomycota</taxon>
        <taxon>Pezizomycotina</taxon>
        <taxon>Dothideomycetes</taxon>
        <taxon>Pleosporomycetidae</taxon>
        <taxon>Pleosporales</taxon>
        <taxon>Pleosporales incertae sedis</taxon>
        <taxon>Massariosphaeria</taxon>
    </lineage>
</organism>
<feature type="transmembrane region" description="Helical" evidence="1">
    <location>
        <begin position="85"/>
        <end position="105"/>
    </location>
</feature>
<feature type="transmembrane region" description="Helical" evidence="1">
    <location>
        <begin position="54"/>
        <end position="73"/>
    </location>
</feature>
<comment type="caution">
    <text evidence="2">The sequence shown here is derived from an EMBL/GenBank/DDBJ whole genome shotgun (WGS) entry which is preliminary data.</text>
</comment>
<keyword evidence="1" id="KW-0812">Transmembrane</keyword>
<dbReference type="Proteomes" id="UP000481861">
    <property type="component" value="Unassembled WGS sequence"/>
</dbReference>
<protein>
    <submittedName>
        <fullName evidence="2">Uncharacterized protein</fullName>
    </submittedName>
</protein>
<dbReference type="EMBL" id="JAADJZ010000033">
    <property type="protein sequence ID" value="KAF2865457.1"/>
    <property type="molecule type" value="Genomic_DNA"/>
</dbReference>
<feature type="transmembrane region" description="Helical" evidence="1">
    <location>
        <begin position="111"/>
        <end position="132"/>
    </location>
</feature>
<keyword evidence="3" id="KW-1185">Reference proteome</keyword>
<evidence type="ECO:0000256" key="1">
    <source>
        <dbReference type="SAM" id="Phobius"/>
    </source>
</evidence>
<evidence type="ECO:0000313" key="2">
    <source>
        <dbReference type="EMBL" id="KAF2865457.1"/>
    </source>
</evidence>
<dbReference type="AlphaFoldDB" id="A0A7C8HYT4"/>
<gene>
    <name evidence="2" type="ORF">BDV95DRAFT_586442</name>
</gene>
<reference evidence="2 3" key="1">
    <citation type="submission" date="2020-01" db="EMBL/GenBank/DDBJ databases">
        <authorList>
            <consortium name="DOE Joint Genome Institute"/>
            <person name="Haridas S."/>
            <person name="Albert R."/>
            <person name="Binder M."/>
            <person name="Bloem J."/>
            <person name="Labutti K."/>
            <person name="Salamov A."/>
            <person name="Andreopoulos B."/>
            <person name="Baker S.E."/>
            <person name="Barry K."/>
            <person name="Bills G."/>
            <person name="Bluhm B.H."/>
            <person name="Cannon C."/>
            <person name="Castanera R."/>
            <person name="Culley D.E."/>
            <person name="Daum C."/>
            <person name="Ezra D."/>
            <person name="Gonzalez J.B."/>
            <person name="Henrissat B."/>
            <person name="Kuo A."/>
            <person name="Liang C."/>
            <person name="Lipzen A."/>
            <person name="Lutzoni F."/>
            <person name="Magnuson J."/>
            <person name="Mondo S."/>
            <person name="Nolan M."/>
            <person name="Ohm R."/>
            <person name="Pangilinan J."/>
            <person name="Park H.-J.H."/>
            <person name="Ramirez L."/>
            <person name="Alfaro M."/>
            <person name="Sun H."/>
            <person name="Tritt A."/>
            <person name="Yoshinaga Y."/>
            <person name="Zwiers L.-H.L."/>
            <person name="Turgeon B.G."/>
            <person name="Goodwin S.B."/>
            <person name="Spatafora J.W."/>
            <person name="Crous P.W."/>
            <person name="Grigoriev I.V."/>
        </authorList>
    </citation>
    <scope>NUCLEOTIDE SEQUENCE [LARGE SCALE GENOMIC DNA]</scope>
    <source>
        <strain evidence="2 3">CBS 611.86</strain>
    </source>
</reference>
<name>A0A7C8HYT4_9PLEO</name>
<keyword evidence="1" id="KW-0472">Membrane</keyword>
<keyword evidence="1" id="KW-1133">Transmembrane helix</keyword>